<dbReference type="GO" id="GO:0003735">
    <property type="term" value="F:structural constituent of ribosome"/>
    <property type="evidence" value="ECO:0007669"/>
    <property type="project" value="InterPro"/>
</dbReference>
<sequence length="117" mass="12817">MSATIKKYKNAVRRAVRTRSHIQGTAQYPRLSVKRSLRHIYVQLINDDAGKTLAAASDKDIELKGKPIEIAKEVGVLIAKKADSIGIKKAVFDRGSYRFHGRVAAVADGARETGLTI</sequence>
<dbReference type="InterPro" id="IPR057268">
    <property type="entry name" value="Ribosomal_L18"/>
</dbReference>
<dbReference type="Proteomes" id="UP000033935">
    <property type="component" value="Unassembled WGS sequence"/>
</dbReference>
<evidence type="ECO:0000256" key="4">
    <source>
        <dbReference type="ARBA" id="ARBA00022980"/>
    </source>
</evidence>
<comment type="caution">
    <text evidence="8">The sequence shown here is derived from an EMBL/GenBank/DDBJ whole genome shotgun (WGS) entry which is preliminary data.</text>
</comment>
<evidence type="ECO:0000313" key="9">
    <source>
        <dbReference type="Proteomes" id="UP000033935"/>
    </source>
</evidence>
<comment type="subunit">
    <text evidence="7">Part of the 50S ribosomal subunit; part of the 5S rRNA/L5/L18/L25 subcomplex. Contacts the 5S and 23S rRNAs.</text>
</comment>
<keyword evidence="4 7" id="KW-0689">Ribosomal protein</keyword>
<evidence type="ECO:0000256" key="1">
    <source>
        <dbReference type="ARBA" id="ARBA00007116"/>
    </source>
</evidence>
<dbReference type="CDD" id="cd00432">
    <property type="entry name" value="Ribosomal_L18_L5e"/>
    <property type="match status" value="1"/>
</dbReference>
<dbReference type="HAMAP" id="MF_01337_B">
    <property type="entry name" value="Ribosomal_uL18_B"/>
    <property type="match status" value="1"/>
</dbReference>
<dbReference type="GO" id="GO:0008097">
    <property type="term" value="F:5S rRNA binding"/>
    <property type="evidence" value="ECO:0007669"/>
    <property type="project" value="TreeGrafter"/>
</dbReference>
<gene>
    <name evidence="7" type="primary">rplR</name>
    <name evidence="8" type="ORF">UT30_C0019G0023</name>
</gene>
<keyword evidence="2 7" id="KW-0699">rRNA-binding</keyword>
<evidence type="ECO:0000256" key="6">
    <source>
        <dbReference type="ARBA" id="ARBA00035197"/>
    </source>
</evidence>
<accession>A0A0G0QQ76</accession>
<protein>
    <recommendedName>
        <fullName evidence="6 7">Large ribosomal subunit protein uL18</fullName>
    </recommendedName>
</protein>
<dbReference type="GO" id="GO:0022625">
    <property type="term" value="C:cytosolic large ribosomal subunit"/>
    <property type="evidence" value="ECO:0007669"/>
    <property type="project" value="TreeGrafter"/>
</dbReference>
<evidence type="ECO:0000313" key="8">
    <source>
        <dbReference type="EMBL" id="KKR03787.1"/>
    </source>
</evidence>
<evidence type="ECO:0000256" key="2">
    <source>
        <dbReference type="ARBA" id="ARBA00022730"/>
    </source>
</evidence>
<comment type="function">
    <text evidence="7">This is one of the proteins that bind and probably mediate the attachment of the 5S RNA into the large ribosomal subunit, where it forms part of the central protuberance.</text>
</comment>
<dbReference type="PANTHER" id="PTHR12899:SF3">
    <property type="entry name" value="LARGE RIBOSOMAL SUBUNIT PROTEIN UL18M"/>
    <property type="match status" value="1"/>
</dbReference>
<dbReference type="GO" id="GO:0006412">
    <property type="term" value="P:translation"/>
    <property type="evidence" value="ECO:0007669"/>
    <property type="project" value="UniProtKB-UniRule"/>
</dbReference>
<dbReference type="InterPro" id="IPR004389">
    <property type="entry name" value="Ribosomal_uL18_bac-type"/>
</dbReference>
<name>A0A0G0QQ76_9BACT</name>
<dbReference type="PANTHER" id="PTHR12899">
    <property type="entry name" value="39S RIBOSOMAL PROTEIN L18, MITOCHONDRIAL"/>
    <property type="match status" value="1"/>
</dbReference>
<reference evidence="8 9" key="1">
    <citation type="journal article" date="2015" name="Nature">
        <title>rRNA introns, odd ribosomes, and small enigmatic genomes across a large radiation of phyla.</title>
        <authorList>
            <person name="Brown C.T."/>
            <person name="Hug L.A."/>
            <person name="Thomas B.C."/>
            <person name="Sharon I."/>
            <person name="Castelle C.J."/>
            <person name="Singh A."/>
            <person name="Wilkins M.J."/>
            <person name="Williams K.H."/>
            <person name="Banfield J.F."/>
        </authorList>
    </citation>
    <scope>NUCLEOTIDE SEQUENCE [LARGE SCALE GENOMIC DNA]</scope>
</reference>
<keyword evidence="3 7" id="KW-0694">RNA-binding</keyword>
<comment type="similarity">
    <text evidence="1 7">Belongs to the universal ribosomal protein uL18 family.</text>
</comment>
<keyword evidence="5 7" id="KW-0687">Ribonucleoprotein</keyword>
<dbReference type="Pfam" id="PF00861">
    <property type="entry name" value="Ribosomal_L18p"/>
    <property type="match status" value="1"/>
</dbReference>
<dbReference type="Gene3D" id="3.30.420.100">
    <property type="match status" value="1"/>
</dbReference>
<dbReference type="InterPro" id="IPR005484">
    <property type="entry name" value="Ribosomal_uL18_bac/plant/anim"/>
</dbReference>
<dbReference type="AlphaFoldDB" id="A0A0G0QQ76"/>
<evidence type="ECO:0000256" key="7">
    <source>
        <dbReference type="HAMAP-Rule" id="MF_01337"/>
    </source>
</evidence>
<dbReference type="FunFam" id="3.30.420.100:FF:000001">
    <property type="entry name" value="50S ribosomal protein L18"/>
    <property type="match status" value="1"/>
</dbReference>
<evidence type="ECO:0000256" key="5">
    <source>
        <dbReference type="ARBA" id="ARBA00023274"/>
    </source>
</evidence>
<evidence type="ECO:0000256" key="3">
    <source>
        <dbReference type="ARBA" id="ARBA00022884"/>
    </source>
</evidence>
<dbReference type="SUPFAM" id="SSF53137">
    <property type="entry name" value="Translational machinery components"/>
    <property type="match status" value="1"/>
</dbReference>
<organism evidence="8 9">
    <name type="scientific">Candidatus Uhrbacteria bacterium GW2011_GWF2_39_13</name>
    <dbReference type="NCBI Taxonomy" id="1618995"/>
    <lineage>
        <taxon>Bacteria</taxon>
        <taxon>Candidatus Uhriibacteriota</taxon>
    </lineage>
</organism>
<dbReference type="NCBIfam" id="TIGR00060">
    <property type="entry name" value="L18_bact"/>
    <property type="match status" value="1"/>
</dbReference>
<dbReference type="EMBL" id="LBWG01000019">
    <property type="protein sequence ID" value="KKR03787.1"/>
    <property type="molecule type" value="Genomic_DNA"/>
</dbReference>
<proteinExistence type="inferred from homology"/>
<dbReference type="PATRIC" id="fig|1618995.3.peg.815"/>